<gene>
    <name evidence="2" type="ORF">HID58_074514</name>
</gene>
<evidence type="ECO:0000256" key="1">
    <source>
        <dbReference type="SAM" id="MobiDB-lite"/>
    </source>
</evidence>
<dbReference type="Gene3D" id="1.10.400.10">
    <property type="entry name" value="GI Alpha 1, domain 2-like"/>
    <property type="match status" value="1"/>
</dbReference>
<evidence type="ECO:0000313" key="3">
    <source>
        <dbReference type="Proteomes" id="UP000824890"/>
    </source>
</evidence>
<comment type="caution">
    <text evidence="2">The sequence shown here is derived from an EMBL/GenBank/DDBJ whole genome shotgun (WGS) entry which is preliminary data.</text>
</comment>
<protein>
    <recommendedName>
        <fullName evidence="4">Ubiquitin-like protease family profile domain-containing protein</fullName>
    </recommendedName>
</protein>
<accession>A0ABQ7YIQ8</accession>
<dbReference type="SUPFAM" id="SSF47895">
    <property type="entry name" value="Transducin (alpha subunit), insertion domain"/>
    <property type="match status" value="1"/>
</dbReference>
<dbReference type="Proteomes" id="UP000824890">
    <property type="component" value="Unassembled WGS sequence"/>
</dbReference>
<reference evidence="2 3" key="1">
    <citation type="submission" date="2021-05" db="EMBL/GenBank/DDBJ databases">
        <title>Genome Assembly of Synthetic Allotetraploid Brassica napus Reveals Homoeologous Exchanges between Subgenomes.</title>
        <authorList>
            <person name="Davis J.T."/>
        </authorList>
    </citation>
    <scope>NUCLEOTIDE SEQUENCE [LARGE SCALE GENOMIC DNA]</scope>
    <source>
        <strain evidence="3">cv. Da-Ae</strain>
        <tissue evidence="2">Seedling</tissue>
    </source>
</reference>
<keyword evidence="3" id="KW-1185">Reference proteome</keyword>
<proteinExistence type="predicted"/>
<organism evidence="2 3">
    <name type="scientific">Brassica napus</name>
    <name type="common">Rape</name>
    <dbReference type="NCBI Taxonomy" id="3708"/>
    <lineage>
        <taxon>Eukaryota</taxon>
        <taxon>Viridiplantae</taxon>
        <taxon>Streptophyta</taxon>
        <taxon>Embryophyta</taxon>
        <taxon>Tracheophyta</taxon>
        <taxon>Spermatophyta</taxon>
        <taxon>Magnoliopsida</taxon>
        <taxon>eudicotyledons</taxon>
        <taxon>Gunneridae</taxon>
        <taxon>Pentapetalae</taxon>
        <taxon>rosids</taxon>
        <taxon>malvids</taxon>
        <taxon>Brassicales</taxon>
        <taxon>Brassicaceae</taxon>
        <taxon>Brassiceae</taxon>
        <taxon>Brassica</taxon>
    </lineage>
</organism>
<sequence>MVEAAWEHSHLIQKPMLALSVKDIREATGSRRILSFASLNLLHTLRQIGSSAFLCRSSPPPPLPSSSSSSRLFSSTGRDKKLQGLRVPEYWNPLLRSISTAGSRRLVEIVKSATVDSDYSSRRSSSYEERETIVLPGCDNNHWLIVAYLMDWGQVVSCSSLTVSLLEKTKFTVSWTGVQIFVTIYGEMQRSKRRSELGLLPSVASYFKERAIDVLTPDYEPSDLDILYAWRS</sequence>
<name>A0ABQ7YIQ8_BRANA</name>
<feature type="region of interest" description="Disordered" evidence="1">
    <location>
        <begin position="57"/>
        <end position="77"/>
    </location>
</feature>
<feature type="compositionally biased region" description="Low complexity" evidence="1">
    <location>
        <begin position="65"/>
        <end position="75"/>
    </location>
</feature>
<dbReference type="InterPro" id="IPR011025">
    <property type="entry name" value="GproteinA_insert"/>
</dbReference>
<evidence type="ECO:0000313" key="2">
    <source>
        <dbReference type="EMBL" id="KAH0867492.1"/>
    </source>
</evidence>
<evidence type="ECO:0008006" key="4">
    <source>
        <dbReference type="Google" id="ProtNLM"/>
    </source>
</evidence>
<dbReference type="EMBL" id="JAGKQM010000017">
    <property type="protein sequence ID" value="KAH0867492.1"/>
    <property type="molecule type" value="Genomic_DNA"/>
</dbReference>